<dbReference type="EMBL" id="VSSQ01001063">
    <property type="protein sequence ID" value="MPM04713.1"/>
    <property type="molecule type" value="Genomic_DNA"/>
</dbReference>
<dbReference type="GO" id="GO:0015297">
    <property type="term" value="F:antiporter activity"/>
    <property type="evidence" value="ECO:0007669"/>
    <property type="project" value="UniProtKB-KW"/>
</dbReference>
<protein>
    <recommendedName>
        <fullName evidence="9">Multidrug-efflux transporter</fullName>
    </recommendedName>
</protein>
<evidence type="ECO:0000313" key="11">
    <source>
        <dbReference type="EMBL" id="MPM04713.1"/>
    </source>
</evidence>
<evidence type="ECO:0000256" key="6">
    <source>
        <dbReference type="ARBA" id="ARBA00022989"/>
    </source>
</evidence>
<dbReference type="PANTHER" id="PTHR43298:SF2">
    <property type="entry name" value="FMN_FAD EXPORTER YEEO-RELATED"/>
    <property type="match status" value="1"/>
</dbReference>
<dbReference type="GO" id="GO:0006811">
    <property type="term" value="P:monoatomic ion transport"/>
    <property type="evidence" value="ECO:0007669"/>
    <property type="project" value="UniProtKB-KW"/>
</dbReference>
<proteinExistence type="predicted"/>
<keyword evidence="6 10" id="KW-1133">Transmembrane helix</keyword>
<evidence type="ECO:0000256" key="5">
    <source>
        <dbReference type="ARBA" id="ARBA00022692"/>
    </source>
</evidence>
<evidence type="ECO:0000256" key="8">
    <source>
        <dbReference type="ARBA" id="ARBA00023136"/>
    </source>
</evidence>
<feature type="transmembrane region" description="Helical" evidence="10">
    <location>
        <begin position="382"/>
        <end position="405"/>
    </location>
</feature>
<reference evidence="11" key="1">
    <citation type="submission" date="2019-08" db="EMBL/GenBank/DDBJ databases">
        <authorList>
            <person name="Kucharzyk K."/>
            <person name="Murdoch R.W."/>
            <person name="Higgins S."/>
            <person name="Loffler F."/>
        </authorList>
    </citation>
    <scope>NUCLEOTIDE SEQUENCE</scope>
</reference>
<feature type="transmembrane region" description="Helical" evidence="10">
    <location>
        <begin position="354"/>
        <end position="375"/>
    </location>
</feature>
<feature type="transmembrane region" description="Helical" evidence="10">
    <location>
        <begin position="314"/>
        <end position="334"/>
    </location>
</feature>
<feature type="transmembrane region" description="Helical" evidence="10">
    <location>
        <begin position="93"/>
        <end position="112"/>
    </location>
</feature>
<feature type="transmembrane region" description="Helical" evidence="10">
    <location>
        <begin position="189"/>
        <end position="211"/>
    </location>
</feature>
<dbReference type="PIRSF" id="PIRSF006603">
    <property type="entry name" value="DinF"/>
    <property type="match status" value="1"/>
</dbReference>
<comment type="subcellular location">
    <subcellularLocation>
        <location evidence="1">Cell membrane</location>
        <topology evidence="1">Multi-pass membrane protein</topology>
    </subcellularLocation>
</comment>
<accession>A0A644WR12</accession>
<feature type="transmembrane region" description="Helical" evidence="10">
    <location>
        <begin position="164"/>
        <end position="183"/>
    </location>
</feature>
<sequence length="447" mass="49381">MHDLTTGRPAGLILRFATPMLLGNVFQQLYNVTDSIIVGRFLGKEALAAVGASFPLIFMLVSFIIGIASGSTIIIAQYFGAKDMVKVRRSMDTMYIFLFFASLLVGILGIAFSEPIFRLIRLPEEVIPQAALYMQVYFTGILFFFGFNGTSAVLRGLGDSKTPLYFLIISTLTNIVFDLLFVVVFQWGIAGAALATVLSQAGAFVTLVIYLNRKHPLINLSWRKLAWDREVFRESIRIGVPTGFQQTFVSLGMLALLRIVNDFGTDTVAAYSVAGRIDGLASLPAMNFGQALSTYTGQNIGARKISRVGEGLRATLRMSSMVAVVTSLIIMIFREPLMTLFTSDTEVIQIGARYLLIVGGFYVMFSSMFVIGGVMRGAGDTIVPMFITLLSLWLFRIPLAAILSRSIGVDGIWWAIPIAWFMGMTLSFLYYRTGKWKTKTVVKFRNS</sequence>
<dbReference type="GO" id="GO:0005886">
    <property type="term" value="C:plasma membrane"/>
    <property type="evidence" value="ECO:0007669"/>
    <property type="project" value="UniProtKB-SubCell"/>
</dbReference>
<organism evidence="11">
    <name type="scientific">bioreactor metagenome</name>
    <dbReference type="NCBI Taxonomy" id="1076179"/>
    <lineage>
        <taxon>unclassified sequences</taxon>
        <taxon>metagenomes</taxon>
        <taxon>ecological metagenomes</taxon>
    </lineage>
</organism>
<keyword evidence="7" id="KW-0406">Ion transport</keyword>
<dbReference type="InterPro" id="IPR048279">
    <property type="entry name" value="MdtK-like"/>
</dbReference>
<feature type="transmembrane region" description="Helical" evidence="10">
    <location>
        <begin position="132"/>
        <end position="157"/>
    </location>
</feature>
<dbReference type="Pfam" id="PF01554">
    <property type="entry name" value="MatE"/>
    <property type="match status" value="2"/>
</dbReference>
<feature type="transmembrane region" description="Helical" evidence="10">
    <location>
        <begin position="411"/>
        <end position="431"/>
    </location>
</feature>
<evidence type="ECO:0000256" key="10">
    <source>
        <dbReference type="SAM" id="Phobius"/>
    </source>
</evidence>
<dbReference type="InterPro" id="IPR050222">
    <property type="entry name" value="MATE_MdtK"/>
</dbReference>
<evidence type="ECO:0000256" key="1">
    <source>
        <dbReference type="ARBA" id="ARBA00004651"/>
    </source>
</evidence>
<keyword evidence="2" id="KW-0813">Transport</keyword>
<dbReference type="GO" id="GO:0042910">
    <property type="term" value="F:xenobiotic transmembrane transporter activity"/>
    <property type="evidence" value="ECO:0007669"/>
    <property type="project" value="InterPro"/>
</dbReference>
<keyword evidence="3" id="KW-0050">Antiport</keyword>
<evidence type="ECO:0000256" key="7">
    <source>
        <dbReference type="ARBA" id="ARBA00023065"/>
    </source>
</evidence>
<evidence type="ECO:0000256" key="9">
    <source>
        <dbReference type="ARBA" id="ARBA00031636"/>
    </source>
</evidence>
<keyword evidence="8 10" id="KW-0472">Membrane</keyword>
<evidence type="ECO:0000256" key="3">
    <source>
        <dbReference type="ARBA" id="ARBA00022449"/>
    </source>
</evidence>
<comment type="caution">
    <text evidence="11">The sequence shown here is derived from an EMBL/GenBank/DDBJ whole genome shotgun (WGS) entry which is preliminary data.</text>
</comment>
<dbReference type="PANTHER" id="PTHR43298">
    <property type="entry name" value="MULTIDRUG RESISTANCE PROTEIN NORM-RELATED"/>
    <property type="match status" value="1"/>
</dbReference>
<dbReference type="NCBIfam" id="TIGR00797">
    <property type="entry name" value="matE"/>
    <property type="match status" value="1"/>
</dbReference>
<dbReference type="AlphaFoldDB" id="A0A644WR12"/>
<evidence type="ECO:0000256" key="2">
    <source>
        <dbReference type="ARBA" id="ARBA00022448"/>
    </source>
</evidence>
<keyword evidence="4" id="KW-1003">Cell membrane</keyword>
<name>A0A644WR12_9ZZZZ</name>
<keyword evidence="5 10" id="KW-0812">Transmembrane</keyword>
<gene>
    <name evidence="11" type="primary">yeeO_11</name>
    <name evidence="11" type="ORF">SDC9_50992</name>
</gene>
<evidence type="ECO:0000256" key="4">
    <source>
        <dbReference type="ARBA" id="ARBA00022475"/>
    </source>
</evidence>
<dbReference type="CDD" id="cd13138">
    <property type="entry name" value="MATE_yoeA_like"/>
    <property type="match status" value="1"/>
</dbReference>
<dbReference type="InterPro" id="IPR002528">
    <property type="entry name" value="MATE_fam"/>
</dbReference>
<feature type="transmembrane region" description="Helical" evidence="10">
    <location>
        <begin position="50"/>
        <end position="81"/>
    </location>
</feature>